<evidence type="ECO:0000313" key="1">
    <source>
        <dbReference type="EMBL" id="MBB6675317.1"/>
    </source>
</evidence>
<dbReference type="AlphaFoldDB" id="A0A7X0RX67"/>
<dbReference type="InterPro" id="IPR014512">
    <property type="entry name" value="O_gly_hydro"/>
</dbReference>
<dbReference type="PANTHER" id="PTHR47791:SF3">
    <property type="entry name" value="MEIOTICALLY UP-REGULATED GENE 191 PROTEIN"/>
    <property type="match status" value="1"/>
</dbReference>
<dbReference type="InterPro" id="IPR008928">
    <property type="entry name" value="6-hairpin_glycosidase_sf"/>
</dbReference>
<dbReference type="Pfam" id="PF03663">
    <property type="entry name" value="Glyco_hydro_76"/>
    <property type="match status" value="1"/>
</dbReference>
<dbReference type="Proteomes" id="UP000547209">
    <property type="component" value="Unassembled WGS sequence"/>
</dbReference>
<sequence>MRRSRRKGWLTAVAAAVVLLAAVGWSWRTGALREAAEAMTGARAAVWADRAEQAQTALDGAFWDEKRGLYNNASPCILQSCTDPFNYWWMAHAADALTDGYVRTGDAKYKERLGALYDGLLARNADVWPNDYYDDMAWMGLAWLRAYDATGEERYKEAALTLWADIRGGWNDAMGGGIAWRKEQTDYKNTPANAPSAILAARLYERFGSAEDLDWAKRIYEWETKTLVDPDTGFVWDGINRTGDGTIDKAWQFSYNQGVYIGAAVELYRATKDEAYLAAARRTAEAAAETLAGGPTGLLPSEGDGDGALFKGVFVRYLGELIAEDGASSARAKLLSANAERLWESGQAEGKALFGQSWAQPPETVAQLGADLSGVTLLETVARLERDKRLK</sequence>
<dbReference type="EMBL" id="JACJVP010000071">
    <property type="protein sequence ID" value="MBB6675317.1"/>
    <property type="molecule type" value="Genomic_DNA"/>
</dbReference>
<protein>
    <submittedName>
        <fullName evidence="1">Glycosyl hydrolase</fullName>
    </submittedName>
</protein>
<proteinExistence type="predicted"/>
<organism evidence="1 2">
    <name type="scientific">Cohnella nanjingensis</name>
    <dbReference type="NCBI Taxonomy" id="1387779"/>
    <lineage>
        <taxon>Bacteria</taxon>
        <taxon>Bacillati</taxon>
        <taxon>Bacillota</taxon>
        <taxon>Bacilli</taxon>
        <taxon>Bacillales</taxon>
        <taxon>Paenibacillaceae</taxon>
        <taxon>Cohnella</taxon>
    </lineage>
</organism>
<dbReference type="InterPro" id="IPR053169">
    <property type="entry name" value="MUG_Protein"/>
</dbReference>
<dbReference type="PANTHER" id="PTHR47791">
    <property type="entry name" value="MEIOTICALLY UP-REGULATED GENE 191 PROTEIN"/>
    <property type="match status" value="1"/>
</dbReference>
<accession>A0A7X0RX67</accession>
<dbReference type="GO" id="GO:0016787">
    <property type="term" value="F:hydrolase activity"/>
    <property type="evidence" value="ECO:0007669"/>
    <property type="project" value="UniProtKB-KW"/>
</dbReference>
<dbReference type="GO" id="GO:0005975">
    <property type="term" value="P:carbohydrate metabolic process"/>
    <property type="evidence" value="ECO:0007669"/>
    <property type="project" value="InterPro"/>
</dbReference>
<dbReference type="SUPFAM" id="SSF48208">
    <property type="entry name" value="Six-hairpin glycosidases"/>
    <property type="match status" value="1"/>
</dbReference>
<comment type="caution">
    <text evidence="1">The sequence shown here is derived from an EMBL/GenBank/DDBJ whole genome shotgun (WGS) entry which is preliminary data.</text>
</comment>
<name>A0A7X0RX67_9BACL</name>
<keyword evidence="2" id="KW-1185">Reference proteome</keyword>
<keyword evidence="1" id="KW-0378">Hydrolase</keyword>
<evidence type="ECO:0000313" key="2">
    <source>
        <dbReference type="Proteomes" id="UP000547209"/>
    </source>
</evidence>
<dbReference type="Gene3D" id="1.50.10.20">
    <property type="match status" value="1"/>
</dbReference>
<dbReference type="InterPro" id="IPR005198">
    <property type="entry name" value="Glyco_hydro_76"/>
</dbReference>
<reference evidence="1 2" key="1">
    <citation type="submission" date="2020-08" db="EMBL/GenBank/DDBJ databases">
        <title>Cohnella phylogeny.</title>
        <authorList>
            <person name="Dunlap C."/>
        </authorList>
    </citation>
    <scope>NUCLEOTIDE SEQUENCE [LARGE SCALE GENOMIC DNA]</scope>
    <source>
        <strain evidence="1 2">DSM 28246</strain>
    </source>
</reference>
<dbReference type="RefSeq" id="WP_185673174.1">
    <property type="nucleotide sequence ID" value="NZ_JACJVP010000071.1"/>
</dbReference>
<gene>
    <name evidence="1" type="ORF">H7C19_32130</name>
</gene>
<dbReference type="PIRSF" id="PIRSF021505">
    <property type="entry name" value="O_gly_hdrol"/>
    <property type="match status" value="1"/>
</dbReference>